<sequence length="71" mass="8003">MARHIVPEHYIAERHVLVGRVVTTRPDERNSENYNSQIAPAGKRNRNLELETTAALTCISGSRELDDDDEA</sequence>
<proteinExistence type="predicted"/>
<dbReference type="EMBL" id="CAKXAJ010020959">
    <property type="protein sequence ID" value="CAH2225570.1"/>
    <property type="molecule type" value="Genomic_DNA"/>
</dbReference>
<protein>
    <submittedName>
        <fullName evidence="1">Jg16494 protein</fullName>
    </submittedName>
</protein>
<dbReference type="AlphaFoldDB" id="A0A8S4QWZ5"/>
<reference evidence="1" key="1">
    <citation type="submission" date="2022-03" db="EMBL/GenBank/DDBJ databases">
        <authorList>
            <person name="Lindestad O."/>
        </authorList>
    </citation>
    <scope>NUCLEOTIDE SEQUENCE</scope>
</reference>
<dbReference type="Proteomes" id="UP000838756">
    <property type="component" value="Unassembled WGS sequence"/>
</dbReference>
<evidence type="ECO:0000313" key="1">
    <source>
        <dbReference type="EMBL" id="CAH2225570.1"/>
    </source>
</evidence>
<name>A0A8S4QWZ5_9NEOP</name>
<evidence type="ECO:0000313" key="2">
    <source>
        <dbReference type="Proteomes" id="UP000838756"/>
    </source>
</evidence>
<gene>
    <name evidence="1" type="primary">jg16494</name>
    <name evidence="1" type="ORF">PAEG_LOCUS6977</name>
</gene>
<accession>A0A8S4QWZ5</accession>
<comment type="caution">
    <text evidence="1">The sequence shown here is derived from an EMBL/GenBank/DDBJ whole genome shotgun (WGS) entry which is preliminary data.</text>
</comment>
<keyword evidence="2" id="KW-1185">Reference proteome</keyword>
<organism evidence="1 2">
    <name type="scientific">Pararge aegeria aegeria</name>
    <dbReference type="NCBI Taxonomy" id="348720"/>
    <lineage>
        <taxon>Eukaryota</taxon>
        <taxon>Metazoa</taxon>
        <taxon>Ecdysozoa</taxon>
        <taxon>Arthropoda</taxon>
        <taxon>Hexapoda</taxon>
        <taxon>Insecta</taxon>
        <taxon>Pterygota</taxon>
        <taxon>Neoptera</taxon>
        <taxon>Endopterygota</taxon>
        <taxon>Lepidoptera</taxon>
        <taxon>Glossata</taxon>
        <taxon>Ditrysia</taxon>
        <taxon>Papilionoidea</taxon>
        <taxon>Nymphalidae</taxon>
        <taxon>Satyrinae</taxon>
        <taxon>Satyrini</taxon>
        <taxon>Parargina</taxon>
        <taxon>Pararge</taxon>
    </lineage>
</organism>